<dbReference type="RefSeq" id="WP_034654519.1">
    <property type="nucleotide sequence ID" value="NZ_BCVB01000014.1"/>
</dbReference>
<organism evidence="2 3">
    <name type="scientific">Priestia megaterium (strain ATCC 14581 / DSM 32 / CCUG 1817 / JCM 2506 / NBRC 15308 / NCIMB 9376 / NCTC 10342 / NRRL B-14308 / VKM B-512 / Ford 19)</name>
    <name type="common">Bacillus megaterium</name>
    <dbReference type="NCBI Taxonomy" id="1348623"/>
    <lineage>
        <taxon>Bacteria</taxon>
        <taxon>Bacillati</taxon>
        <taxon>Bacillota</taxon>
        <taxon>Bacilli</taxon>
        <taxon>Bacillales</taxon>
        <taxon>Bacillaceae</taxon>
        <taxon>Priestia</taxon>
    </lineage>
</organism>
<dbReference type="Proteomes" id="UP000031829">
    <property type="component" value="Chromosome"/>
</dbReference>
<reference evidence="2 3" key="1">
    <citation type="journal article" date="2015" name="Genome Announc.">
        <title>Complete genome sequences for 35 biothreat assay-relevant bacillus species.</title>
        <authorList>
            <person name="Johnson S.L."/>
            <person name="Daligault H.E."/>
            <person name="Davenport K.W."/>
            <person name="Jaissle J."/>
            <person name="Frey K.G."/>
            <person name="Ladner J.T."/>
            <person name="Broomall S.M."/>
            <person name="Bishop-Lilly K.A."/>
            <person name="Bruce D.C."/>
            <person name="Gibbons H.S."/>
            <person name="Coyne S.R."/>
            <person name="Lo C.C."/>
            <person name="Meincke L."/>
            <person name="Munk A.C."/>
            <person name="Koroleva G.I."/>
            <person name="Rosenzweig C.N."/>
            <person name="Palacios G.F."/>
            <person name="Redden C.L."/>
            <person name="Minogue T.D."/>
            <person name="Chain P.S."/>
        </authorList>
    </citation>
    <scope>NUCLEOTIDE SEQUENCE [LARGE SCALE GENOMIC DNA]</scope>
    <source>
        <strain evidence="3">ATCC 14581 / DSM 32 / JCM 2506 / NBRC 15308 / NCIMB 9376 / NCTC 10342 / NRRL B-14308 / VKM B-512</strain>
    </source>
</reference>
<dbReference type="InterPro" id="IPR051448">
    <property type="entry name" value="CdaR-like_regulators"/>
</dbReference>
<sequence>MKQLHTLFGDKMIKAKIPSQFERYKWFSCDEGFIGIEHTALSQKEQALLSAFLTPYDEKISLLTPEQLYWSDLLFEAPEKVIHSHHKHHSFRFTQFLIKRLFEQKIEFENALHALYSTSITVLWIDKQSGIVIETFNDPNDLTENLSDSIEVLCHDFETSIQFFEGQIHFFPSSPRLIFEREKKWFYQIKHTVEQNHVIHFTDVLPHLVLQESSEAIQNHMIHLLDLVKDDGDLLETIKVYLECNLNVSLAAKKLYMHRNSLQYRIEKFIDRTHLDIKHFTGAVSAYLAILALKNSQDGK</sequence>
<dbReference type="Gene3D" id="1.10.10.2840">
    <property type="entry name" value="PucR C-terminal helix-turn-helix domain"/>
    <property type="match status" value="1"/>
</dbReference>
<dbReference type="InterPro" id="IPR042070">
    <property type="entry name" value="PucR_C-HTH_sf"/>
</dbReference>
<dbReference type="SUPFAM" id="SSF46689">
    <property type="entry name" value="Homeodomain-like"/>
    <property type="match status" value="1"/>
</dbReference>
<evidence type="ECO:0000259" key="1">
    <source>
        <dbReference type="Pfam" id="PF13556"/>
    </source>
</evidence>
<dbReference type="EMBL" id="CP009920">
    <property type="protein sequence ID" value="AJI23491.1"/>
    <property type="molecule type" value="Genomic_DNA"/>
</dbReference>
<dbReference type="AlphaFoldDB" id="A0A0B6AJ07"/>
<dbReference type="PANTHER" id="PTHR33744">
    <property type="entry name" value="CARBOHYDRATE DIACID REGULATOR"/>
    <property type="match status" value="1"/>
</dbReference>
<name>A0A0B6AJ07_PRIM2</name>
<gene>
    <name evidence="2" type="ORF">BG04_2853</name>
</gene>
<proteinExistence type="predicted"/>
<evidence type="ECO:0000313" key="3">
    <source>
        <dbReference type="Proteomes" id="UP000031829"/>
    </source>
</evidence>
<dbReference type="InterPro" id="IPR025736">
    <property type="entry name" value="PucR_C-HTH_dom"/>
</dbReference>
<dbReference type="InterPro" id="IPR009057">
    <property type="entry name" value="Homeodomain-like_sf"/>
</dbReference>
<evidence type="ECO:0000313" key="2">
    <source>
        <dbReference type="EMBL" id="AJI23491.1"/>
    </source>
</evidence>
<accession>A0A0B6AJ07</accession>
<dbReference type="KEGG" id="bmeg:BG04_2853"/>
<feature type="domain" description="PucR C-terminal helix-turn-helix" evidence="1">
    <location>
        <begin position="234"/>
        <end position="292"/>
    </location>
</feature>
<protein>
    <recommendedName>
        <fullName evidence="1">PucR C-terminal helix-turn-helix domain-containing protein</fullName>
    </recommendedName>
</protein>
<dbReference type="Pfam" id="PF13556">
    <property type="entry name" value="HTH_30"/>
    <property type="match status" value="1"/>
</dbReference>
<dbReference type="GeneID" id="93640918"/>
<dbReference type="PANTHER" id="PTHR33744:SF15">
    <property type="entry name" value="CARBOHYDRATE DIACID REGULATOR"/>
    <property type="match status" value="1"/>
</dbReference>
<dbReference type="HOGENOM" id="CLU_081318_0_0_9"/>